<evidence type="ECO:0000256" key="1">
    <source>
        <dbReference type="SAM" id="MobiDB-lite"/>
    </source>
</evidence>
<feature type="chain" id="PRO_5038102482" description="Lipoprotein" evidence="2">
    <location>
        <begin position="21"/>
        <end position="198"/>
    </location>
</feature>
<evidence type="ECO:0000313" key="4">
    <source>
        <dbReference type="Proteomes" id="UP000614047"/>
    </source>
</evidence>
<keyword evidence="4" id="KW-1185">Reference proteome</keyword>
<dbReference type="PROSITE" id="PS51257">
    <property type="entry name" value="PROKAR_LIPOPROTEIN"/>
    <property type="match status" value="1"/>
</dbReference>
<organism evidence="3 4">
    <name type="scientific">Actinomadura viridis</name>
    <dbReference type="NCBI Taxonomy" id="58110"/>
    <lineage>
        <taxon>Bacteria</taxon>
        <taxon>Bacillati</taxon>
        <taxon>Actinomycetota</taxon>
        <taxon>Actinomycetes</taxon>
        <taxon>Streptosporangiales</taxon>
        <taxon>Thermomonosporaceae</taxon>
        <taxon>Actinomadura</taxon>
    </lineage>
</organism>
<feature type="signal peptide" evidence="2">
    <location>
        <begin position="1"/>
        <end position="20"/>
    </location>
</feature>
<dbReference type="AlphaFoldDB" id="A0A931DN10"/>
<evidence type="ECO:0000313" key="3">
    <source>
        <dbReference type="EMBL" id="MBG6091543.1"/>
    </source>
</evidence>
<dbReference type="Proteomes" id="UP000614047">
    <property type="component" value="Unassembled WGS sequence"/>
</dbReference>
<reference evidence="3" key="1">
    <citation type="submission" date="2020-11" db="EMBL/GenBank/DDBJ databases">
        <title>Sequencing the genomes of 1000 actinobacteria strains.</title>
        <authorList>
            <person name="Klenk H.-P."/>
        </authorList>
    </citation>
    <scope>NUCLEOTIDE SEQUENCE</scope>
    <source>
        <strain evidence="3">DSM 43175</strain>
    </source>
</reference>
<gene>
    <name evidence="3" type="ORF">IW256_005656</name>
</gene>
<feature type="region of interest" description="Disordered" evidence="1">
    <location>
        <begin position="147"/>
        <end position="168"/>
    </location>
</feature>
<protein>
    <recommendedName>
        <fullName evidence="5">Lipoprotein</fullName>
    </recommendedName>
</protein>
<evidence type="ECO:0008006" key="5">
    <source>
        <dbReference type="Google" id="ProtNLM"/>
    </source>
</evidence>
<dbReference type="RefSeq" id="WP_197013843.1">
    <property type="nucleotide sequence ID" value="NZ_BAABES010000019.1"/>
</dbReference>
<proteinExistence type="predicted"/>
<sequence>MSLRMLPALLLTVLLTVTMAACEDEKATVKPVTPSSAPAKGTLDWNLSKGHTTKDVRWPNKLSAFELHGGVQVRLALPAGASFDGRVEKVMGRREGEVIRNLDLFFRAATTEDAYERAKRLGKEWSIDLRNIDAWYKRRMEQRRDGKEDFSDTAFTGVSHSKPLGGSGGPAPAIEILNSFSDERPAVVNLSFVWPRQG</sequence>
<dbReference type="EMBL" id="JADOUA010000001">
    <property type="protein sequence ID" value="MBG6091543.1"/>
    <property type="molecule type" value="Genomic_DNA"/>
</dbReference>
<comment type="caution">
    <text evidence="3">The sequence shown here is derived from an EMBL/GenBank/DDBJ whole genome shotgun (WGS) entry which is preliminary data.</text>
</comment>
<keyword evidence="2" id="KW-0732">Signal</keyword>
<accession>A0A931DN10</accession>
<name>A0A931DN10_9ACTN</name>
<evidence type="ECO:0000256" key="2">
    <source>
        <dbReference type="SAM" id="SignalP"/>
    </source>
</evidence>